<name>A0AAD7CV05_MYCRO</name>
<evidence type="ECO:0000313" key="2">
    <source>
        <dbReference type="Proteomes" id="UP001221757"/>
    </source>
</evidence>
<sequence length="235" mass="24461">MSTATTHQFLLTLGTGNGVPQLVYINVIVSLEGPIRLDVSSNHSSIPPPQPHTIVDLTSTLGHVSAGAPDGNRNVLSITATGSTAGPSANPVVGIAPPAPPPSALAHTRRTAVSATSTLPPAYFPGTPPPAYTPPSLPLIASSNPAALSAPAVPVTIQPPAPPLIQLPLARTRIRARALPERRRFVPPPPPPPSPLVVEGPGFLNALLEIGLELLPLKRRSDTPIEGRYAKRRRL</sequence>
<keyword evidence="2" id="KW-1185">Reference proteome</keyword>
<proteinExistence type="predicted"/>
<organism evidence="1 2">
    <name type="scientific">Mycena rosella</name>
    <name type="common">Pink bonnet</name>
    <name type="synonym">Agaricus rosellus</name>
    <dbReference type="NCBI Taxonomy" id="1033263"/>
    <lineage>
        <taxon>Eukaryota</taxon>
        <taxon>Fungi</taxon>
        <taxon>Dikarya</taxon>
        <taxon>Basidiomycota</taxon>
        <taxon>Agaricomycotina</taxon>
        <taxon>Agaricomycetes</taxon>
        <taxon>Agaricomycetidae</taxon>
        <taxon>Agaricales</taxon>
        <taxon>Marasmiineae</taxon>
        <taxon>Mycenaceae</taxon>
        <taxon>Mycena</taxon>
    </lineage>
</organism>
<protein>
    <submittedName>
        <fullName evidence="1">Uncharacterized protein</fullName>
    </submittedName>
</protein>
<accession>A0AAD7CV05</accession>
<evidence type="ECO:0000313" key="1">
    <source>
        <dbReference type="EMBL" id="KAJ7664102.1"/>
    </source>
</evidence>
<gene>
    <name evidence="1" type="ORF">B0H17DRAFT_1092321</name>
</gene>
<dbReference type="Proteomes" id="UP001221757">
    <property type="component" value="Unassembled WGS sequence"/>
</dbReference>
<comment type="caution">
    <text evidence="1">The sequence shown here is derived from an EMBL/GenBank/DDBJ whole genome shotgun (WGS) entry which is preliminary data.</text>
</comment>
<dbReference type="AlphaFoldDB" id="A0AAD7CV05"/>
<dbReference type="EMBL" id="JARKIE010000227">
    <property type="protein sequence ID" value="KAJ7664102.1"/>
    <property type="molecule type" value="Genomic_DNA"/>
</dbReference>
<reference evidence="1" key="1">
    <citation type="submission" date="2023-03" db="EMBL/GenBank/DDBJ databases">
        <title>Massive genome expansion in bonnet fungi (Mycena s.s.) driven by repeated elements and novel gene families across ecological guilds.</title>
        <authorList>
            <consortium name="Lawrence Berkeley National Laboratory"/>
            <person name="Harder C.B."/>
            <person name="Miyauchi S."/>
            <person name="Viragh M."/>
            <person name="Kuo A."/>
            <person name="Thoen E."/>
            <person name="Andreopoulos B."/>
            <person name="Lu D."/>
            <person name="Skrede I."/>
            <person name="Drula E."/>
            <person name="Henrissat B."/>
            <person name="Morin E."/>
            <person name="Kohler A."/>
            <person name="Barry K."/>
            <person name="LaButti K."/>
            <person name="Morin E."/>
            <person name="Salamov A."/>
            <person name="Lipzen A."/>
            <person name="Mereny Z."/>
            <person name="Hegedus B."/>
            <person name="Baldrian P."/>
            <person name="Stursova M."/>
            <person name="Weitz H."/>
            <person name="Taylor A."/>
            <person name="Grigoriev I.V."/>
            <person name="Nagy L.G."/>
            <person name="Martin F."/>
            <person name="Kauserud H."/>
        </authorList>
    </citation>
    <scope>NUCLEOTIDE SEQUENCE</scope>
    <source>
        <strain evidence="1">CBHHK067</strain>
    </source>
</reference>